<comment type="caution">
    <text evidence="1">The sequence shown here is derived from an EMBL/GenBank/DDBJ whole genome shotgun (WGS) entry which is preliminary data.</text>
</comment>
<dbReference type="InterPro" id="IPR001969">
    <property type="entry name" value="Aspartic_peptidase_AS"/>
</dbReference>
<reference evidence="1 2" key="1">
    <citation type="submission" date="2015-01" db="EMBL/GenBank/DDBJ databases">
        <title>Evolution of Trichinella species and genotypes.</title>
        <authorList>
            <person name="Korhonen P.K."/>
            <person name="Edoardo P."/>
            <person name="Giuseppe L.R."/>
            <person name="Gasser R.B."/>
        </authorList>
    </citation>
    <scope>NUCLEOTIDE SEQUENCE [LARGE SCALE GENOMIC DNA]</scope>
    <source>
        <strain evidence="1">ISS417</strain>
    </source>
</reference>
<evidence type="ECO:0000313" key="1">
    <source>
        <dbReference type="EMBL" id="KRX32424.1"/>
    </source>
</evidence>
<organism evidence="1 2">
    <name type="scientific">Trichinella murrelli</name>
    <dbReference type="NCBI Taxonomy" id="144512"/>
    <lineage>
        <taxon>Eukaryota</taxon>
        <taxon>Metazoa</taxon>
        <taxon>Ecdysozoa</taxon>
        <taxon>Nematoda</taxon>
        <taxon>Enoplea</taxon>
        <taxon>Dorylaimia</taxon>
        <taxon>Trichinellida</taxon>
        <taxon>Trichinellidae</taxon>
        <taxon>Trichinella</taxon>
    </lineage>
</organism>
<keyword evidence="2" id="KW-1185">Reference proteome</keyword>
<dbReference type="GO" id="GO:0006508">
    <property type="term" value="P:proteolysis"/>
    <property type="evidence" value="ECO:0007669"/>
    <property type="project" value="InterPro"/>
</dbReference>
<proteinExistence type="predicted"/>
<name>A0A0V0T0H9_9BILA</name>
<evidence type="ECO:0008006" key="3">
    <source>
        <dbReference type="Google" id="ProtNLM"/>
    </source>
</evidence>
<dbReference type="Gene3D" id="2.40.70.10">
    <property type="entry name" value="Acid Proteases"/>
    <property type="match status" value="1"/>
</dbReference>
<dbReference type="InterPro" id="IPR021109">
    <property type="entry name" value="Peptidase_aspartic_dom_sf"/>
</dbReference>
<gene>
    <name evidence="1" type="ORF">T05_6991</name>
</gene>
<dbReference type="Proteomes" id="UP000055048">
    <property type="component" value="Unassembled WGS sequence"/>
</dbReference>
<protein>
    <recommendedName>
        <fullName evidence="3">Peptidase A2 domain-containing protein</fullName>
    </recommendedName>
</protein>
<dbReference type="PROSITE" id="PS00141">
    <property type="entry name" value="ASP_PROTEASE"/>
    <property type="match status" value="1"/>
</dbReference>
<dbReference type="SUPFAM" id="SSF50630">
    <property type="entry name" value="Acid proteases"/>
    <property type="match status" value="1"/>
</dbReference>
<accession>A0A0V0T0H9</accession>
<sequence length="178" mass="19717">MAHGEKGKKKLVNCLLDTGSELSLIRSDVADELNLQGPTRAMTVKGVNGLHLSLPSLCDDLVATPTPWFCKDKIPSLPSNEITPGRVQIDIIIGLDAYFQVLGQCRLRPFLNGLCVEQQRGKQPIETEDRLSRLLRRFWEVEALGILPATEDAKAEPALTRFEESVSFDGQRYSVGLL</sequence>
<dbReference type="GO" id="GO:0004190">
    <property type="term" value="F:aspartic-type endopeptidase activity"/>
    <property type="evidence" value="ECO:0007669"/>
    <property type="project" value="InterPro"/>
</dbReference>
<dbReference type="EMBL" id="JYDJ01001214">
    <property type="protein sequence ID" value="KRX32424.1"/>
    <property type="molecule type" value="Genomic_DNA"/>
</dbReference>
<dbReference type="AlphaFoldDB" id="A0A0V0T0H9"/>
<evidence type="ECO:0000313" key="2">
    <source>
        <dbReference type="Proteomes" id="UP000055048"/>
    </source>
</evidence>